<reference evidence="1" key="2">
    <citation type="submission" date="2022-06" db="UniProtKB">
        <authorList>
            <consortium name="EnsemblMetazoa"/>
        </authorList>
    </citation>
    <scope>IDENTIFICATION</scope>
    <source>
        <strain evidence="1">PS312</strain>
    </source>
</reference>
<dbReference type="EnsemblMetazoa" id="PPA18084.1">
    <property type="protein sequence ID" value="PPA18084.1"/>
    <property type="gene ID" value="WBGene00107638"/>
</dbReference>
<sequence>MDDAAPSTSLVCNFCSATSSAEGGPLLGCANCQVAAYCCSDHQNNMYCRAVRVKNKHLNSAHSLTGHSDEIVCGMKRPILHPDSPNLLHCLMRIKVLNLCIRSMIV</sequence>
<evidence type="ECO:0000313" key="1">
    <source>
        <dbReference type="EnsemblMetazoa" id="PPA18084.1"/>
    </source>
</evidence>
<accession>A0A2A6C4Z4</accession>
<dbReference type="AlphaFoldDB" id="A0A2A6C4Z4"/>
<evidence type="ECO:0000313" key="2">
    <source>
        <dbReference type="Proteomes" id="UP000005239"/>
    </source>
</evidence>
<dbReference type="Proteomes" id="UP000005239">
    <property type="component" value="Unassembled WGS sequence"/>
</dbReference>
<gene>
    <name evidence="1" type="primary">WBGene00107638</name>
</gene>
<protein>
    <submittedName>
        <fullName evidence="1">Uncharacterized protein</fullName>
    </submittedName>
</protein>
<name>A0A2A6C4Z4_PRIPA</name>
<proteinExistence type="predicted"/>
<reference evidence="2" key="1">
    <citation type="journal article" date="2008" name="Nat. Genet.">
        <title>The Pristionchus pacificus genome provides a unique perspective on nematode lifestyle and parasitism.</title>
        <authorList>
            <person name="Dieterich C."/>
            <person name="Clifton S.W."/>
            <person name="Schuster L.N."/>
            <person name="Chinwalla A."/>
            <person name="Delehaunty K."/>
            <person name="Dinkelacker I."/>
            <person name="Fulton L."/>
            <person name="Fulton R."/>
            <person name="Godfrey J."/>
            <person name="Minx P."/>
            <person name="Mitreva M."/>
            <person name="Roeseler W."/>
            <person name="Tian H."/>
            <person name="Witte H."/>
            <person name="Yang S.P."/>
            <person name="Wilson R.K."/>
            <person name="Sommer R.J."/>
        </authorList>
    </citation>
    <scope>NUCLEOTIDE SEQUENCE [LARGE SCALE GENOMIC DNA]</scope>
    <source>
        <strain evidence="2">PS312</strain>
    </source>
</reference>
<accession>A0A8R1YER2</accession>
<keyword evidence="2" id="KW-1185">Reference proteome</keyword>
<organism evidence="1 2">
    <name type="scientific">Pristionchus pacificus</name>
    <name type="common">Parasitic nematode worm</name>
    <dbReference type="NCBI Taxonomy" id="54126"/>
    <lineage>
        <taxon>Eukaryota</taxon>
        <taxon>Metazoa</taxon>
        <taxon>Ecdysozoa</taxon>
        <taxon>Nematoda</taxon>
        <taxon>Chromadorea</taxon>
        <taxon>Rhabditida</taxon>
        <taxon>Rhabditina</taxon>
        <taxon>Diplogasteromorpha</taxon>
        <taxon>Diplogasteroidea</taxon>
        <taxon>Neodiplogasteridae</taxon>
        <taxon>Pristionchus</taxon>
    </lineage>
</organism>